<feature type="compositionally biased region" description="Basic and acidic residues" evidence="1">
    <location>
        <begin position="454"/>
        <end position="476"/>
    </location>
</feature>
<feature type="compositionally biased region" description="Low complexity" evidence="1">
    <location>
        <begin position="358"/>
        <end position="382"/>
    </location>
</feature>
<protein>
    <recommendedName>
        <fullName evidence="4">Sulfate transporter protein</fullName>
    </recommendedName>
</protein>
<gene>
    <name evidence="2" type="ORF">B0H66DRAFT_550738</name>
</gene>
<organism evidence="2 3">
    <name type="scientific">Apodospora peruviana</name>
    <dbReference type="NCBI Taxonomy" id="516989"/>
    <lineage>
        <taxon>Eukaryota</taxon>
        <taxon>Fungi</taxon>
        <taxon>Dikarya</taxon>
        <taxon>Ascomycota</taxon>
        <taxon>Pezizomycotina</taxon>
        <taxon>Sordariomycetes</taxon>
        <taxon>Sordariomycetidae</taxon>
        <taxon>Sordariales</taxon>
        <taxon>Lasiosphaeriaceae</taxon>
        <taxon>Apodospora</taxon>
    </lineage>
</organism>
<name>A0AAE0IK26_9PEZI</name>
<feature type="compositionally biased region" description="Low complexity" evidence="1">
    <location>
        <begin position="337"/>
        <end position="349"/>
    </location>
</feature>
<feature type="region of interest" description="Disordered" evidence="1">
    <location>
        <begin position="327"/>
        <end position="385"/>
    </location>
</feature>
<feature type="region of interest" description="Disordered" evidence="1">
    <location>
        <begin position="454"/>
        <end position="485"/>
    </location>
</feature>
<feature type="region of interest" description="Disordered" evidence="1">
    <location>
        <begin position="1"/>
        <end position="25"/>
    </location>
</feature>
<keyword evidence="3" id="KW-1185">Reference proteome</keyword>
<comment type="caution">
    <text evidence="2">The sequence shown here is derived from an EMBL/GenBank/DDBJ whole genome shotgun (WGS) entry which is preliminary data.</text>
</comment>
<evidence type="ECO:0000313" key="2">
    <source>
        <dbReference type="EMBL" id="KAK3326355.1"/>
    </source>
</evidence>
<evidence type="ECO:0008006" key="4">
    <source>
        <dbReference type="Google" id="ProtNLM"/>
    </source>
</evidence>
<evidence type="ECO:0000256" key="1">
    <source>
        <dbReference type="SAM" id="MobiDB-lite"/>
    </source>
</evidence>
<reference evidence="2" key="2">
    <citation type="submission" date="2023-06" db="EMBL/GenBank/DDBJ databases">
        <authorList>
            <consortium name="Lawrence Berkeley National Laboratory"/>
            <person name="Haridas S."/>
            <person name="Hensen N."/>
            <person name="Bonometti L."/>
            <person name="Westerberg I."/>
            <person name="Brannstrom I.O."/>
            <person name="Guillou S."/>
            <person name="Cros-Aarteil S."/>
            <person name="Calhoun S."/>
            <person name="Kuo A."/>
            <person name="Mondo S."/>
            <person name="Pangilinan J."/>
            <person name="Riley R."/>
            <person name="Labutti K."/>
            <person name="Andreopoulos B."/>
            <person name="Lipzen A."/>
            <person name="Chen C."/>
            <person name="Yanf M."/>
            <person name="Daum C."/>
            <person name="Ng V."/>
            <person name="Clum A."/>
            <person name="Steindorff A."/>
            <person name="Ohm R."/>
            <person name="Martin F."/>
            <person name="Silar P."/>
            <person name="Natvig D."/>
            <person name="Lalanne C."/>
            <person name="Gautier V."/>
            <person name="Ament-Velasquez S.L."/>
            <person name="Kruys A."/>
            <person name="Hutchinson M.I."/>
            <person name="Powell A.J."/>
            <person name="Barry K."/>
            <person name="Miller A.N."/>
            <person name="Grigoriev I.V."/>
            <person name="Debuchy R."/>
            <person name="Gladieux P."/>
            <person name="Thoren M.H."/>
            <person name="Johannesson H."/>
        </authorList>
    </citation>
    <scope>NUCLEOTIDE SEQUENCE</scope>
    <source>
        <strain evidence="2">CBS 118394</strain>
    </source>
</reference>
<dbReference type="CDD" id="cd00065">
    <property type="entry name" value="FYVE_like_SF"/>
    <property type="match status" value="1"/>
</dbReference>
<proteinExistence type="predicted"/>
<dbReference type="EMBL" id="JAUEDM010000002">
    <property type="protein sequence ID" value="KAK3326355.1"/>
    <property type="molecule type" value="Genomic_DNA"/>
</dbReference>
<dbReference type="AlphaFoldDB" id="A0AAE0IK26"/>
<dbReference type="Proteomes" id="UP001283341">
    <property type="component" value="Unassembled WGS sequence"/>
</dbReference>
<reference evidence="2" key="1">
    <citation type="journal article" date="2023" name="Mol. Phylogenet. Evol.">
        <title>Genome-scale phylogeny and comparative genomics of the fungal order Sordariales.</title>
        <authorList>
            <person name="Hensen N."/>
            <person name="Bonometti L."/>
            <person name="Westerberg I."/>
            <person name="Brannstrom I.O."/>
            <person name="Guillou S."/>
            <person name="Cros-Aarteil S."/>
            <person name="Calhoun S."/>
            <person name="Haridas S."/>
            <person name="Kuo A."/>
            <person name="Mondo S."/>
            <person name="Pangilinan J."/>
            <person name="Riley R."/>
            <person name="LaButti K."/>
            <person name="Andreopoulos B."/>
            <person name="Lipzen A."/>
            <person name="Chen C."/>
            <person name="Yan M."/>
            <person name="Daum C."/>
            <person name="Ng V."/>
            <person name="Clum A."/>
            <person name="Steindorff A."/>
            <person name="Ohm R.A."/>
            <person name="Martin F."/>
            <person name="Silar P."/>
            <person name="Natvig D.O."/>
            <person name="Lalanne C."/>
            <person name="Gautier V."/>
            <person name="Ament-Velasquez S.L."/>
            <person name="Kruys A."/>
            <person name="Hutchinson M.I."/>
            <person name="Powell A.J."/>
            <person name="Barry K."/>
            <person name="Miller A.N."/>
            <person name="Grigoriev I.V."/>
            <person name="Debuchy R."/>
            <person name="Gladieux P."/>
            <person name="Hiltunen Thoren M."/>
            <person name="Johannesson H."/>
        </authorList>
    </citation>
    <scope>NUCLEOTIDE SEQUENCE</scope>
    <source>
        <strain evidence="2">CBS 118394</strain>
    </source>
</reference>
<feature type="compositionally biased region" description="Acidic residues" evidence="1">
    <location>
        <begin position="1"/>
        <end position="14"/>
    </location>
</feature>
<sequence>MAVFVDLDDEDIDPPQDGQPPRWNGTTKAIDDAVKAAAKAAAAIRPNVVNGMLPNDVGSGIGSGSEEAPNGLAVRENPNWNSMTQALGCYPIIMSVAASIDLNTLDNLSRTCRQVRANLLQYRAMLVVSTLHCSNEHLPVDPEETLRYRARAQNWFYMEEAGRTSYIGKSGQCARDLVDGCRRCGMVVCRNCAIKPPAPIVLRDRHRRLCVACTKAPLGCLVKPRLDPSVSLFSDAMQRAICKCDSSTGVWLCQPCGRTIRSDDYDYKSIWKWRNQYTDVLGGLGTGIGEGDRGVICGRDDACCAAREREQEMDCDTQDAASHANNHNNLLFGLPQSPSSSTAGSISANNGGGGSGGSPSSSLSFASSISSGSSSPLPSSSSIKPGYERHEIEGIGGVMKQKLLRMVKVGACVPEWVDEKANGEILGREVRGAVRSWCGWCWRVIPGAKDYADEKERDQVLKKEEKGKEKEIEKGGNEVLSATSS</sequence>
<accession>A0AAE0IK26</accession>
<evidence type="ECO:0000313" key="3">
    <source>
        <dbReference type="Proteomes" id="UP001283341"/>
    </source>
</evidence>